<evidence type="ECO:0000256" key="7">
    <source>
        <dbReference type="ARBA" id="ARBA00023136"/>
    </source>
</evidence>
<dbReference type="Pfam" id="PF18967">
    <property type="entry name" value="PycTM"/>
    <property type="match status" value="1"/>
</dbReference>
<evidence type="ECO:0000256" key="8">
    <source>
        <dbReference type="SAM" id="Phobius"/>
    </source>
</evidence>
<evidence type="ECO:0000256" key="6">
    <source>
        <dbReference type="ARBA" id="ARBA00023118"/>
    </source>
</evidence>
<gene>
    <name evidence="10" type="ORF">FHX52_0777</name>
</gene>
<dbReference type="GO" id="GO:0005886">
    <property type="term" value="C:plasma membrane"/>
    <property type="evidence" value="ECO:0007669"/>
    <property type="project" value="UniProtKB-SubCell"/>
</dbReference>
<feature type="transmembrane region" description="Helical" evidence="8">
    <location>
        <begin position="149"/>
        <end position="181"/>
    </location>
</feature>
<dbReference type="RefSeq" id="WP_141820064.1">
    <property type="nucleotide sequence ID" value="NZ_BAAAQC010000005.1"/>
</dbReference>
<keyword evidence="5 8" id="KW-1133">Transmembrane helix</keyword>
<keyword evidence="2" id="KW-1003">Cell membrane</keyword>
<feature type="transmembrane region" description="Helical" evidence="8">
    <location>
        <begin position="61"/>
        <end position="87"/>
    </location>
</feature>
<evidence type="ECO:0000259" key="9">
    <source>
        <dbReference type="Pfam" id="PF18967"/>
    </source>
</evidence>
<evidence type="ECO:0000256" key="1">
    <source>
        <dbReference type="ARBA" id="ARBA00004236"/>
    </source>
</evidence>
<accession>A0A543PUD5</accession>
<keyword evidence="4" id="KW-0547">Nucleotide-binding</keyword>
<dbReference type="GO" id="GO:0000166">
    <property type="term" value="F:nucleotide binding"/>
    <property type="evidence" value="ECO:0007669"/>
    <property type="project" value="UniProtKB-KW"/>
</dbReference>
<keyword evidence="3 8" id="KW-0812">Transmembrane</keyword>
<evidence type="ECO:0000313" key="11">
    <source>
        <dbReference type="Proteomes" id="UP000320085"/>
    </source>
</evidence>
<feature type="domain" description="Pycsar effector protein" evidence="9">
    <location>
        <begin position="18"/>
        <end position="170"/>
    </location>
</feature>
<reference evidence="10 11" key="1">
    <citation type="submission" date="2019-06" db="EMBL/GenBank/DDBJ databases">
        <title>Sequencing the genomes of 1000 actinobacteria strains.</title>
        <authorList>
            <person name="Klenk H.-P."/>
        </authorList>
    </citation>
    <scope>NUCLEOTIDE SEQUENCE [LARGE SCALE GENOMIC DNA]</scope>
    <source>
        <strain evidence="10 11">DSM 21776</strain>
    </source>
</reference>
<comment type="caution">
    <text evidence="10">The sequence shown here is derived from an EMBL/GenBank/DDBJ whole genome shotgun (WGS) entry which is preliminary data.</text>
</comment>
<evidence type="ECO:0000256" key="2">
    <source>
        <dbReference type="ARBA" id="ARBA00022475"/>
    </source>
</evidence>
<name>A0A543PUD5_9MICO</name>
<dbReference type="InterPro" id="IPR043760">
    <property type="entry name" value="PycTM_dom"/>
</dbReference>
<comment type="subcellular location">
    <subcellularLocation>
        <location evidence="1">Cell membrane</location>
    </subcellularLocation>
</comment>
<proteinExistence type="predicted"/>
<sequence>MVVTLGPDESGPVDAAEAWKAVGLVNDWVKHAESKAGALMAASGVTGGVLYNLVKSQDHPGGFLAIAATTSAVTVLLAAACALTALWPRLHASEPPTSLLYFEHIARRHPKSPAAYIEEFKALATNPDSLLEQLAQQVWANARVAKRKYFWAGLALLCLAVSLVTLACVALNISLVSIGVING</sequence>
<evidence type="ECO:0000256" key="3">
    <source>
        <dbReference type="ARBA" id="ARBA00022692"/>
    </source>
</evidence>
<protein>
    <recommendedName>
        <fullName evidence="9">Pycsar effector protein domain-containing protein</fullName>
    </recommendedName>
</protein>
<evidence type="ECO:0000256" key="5">
    <source>
        <dbReference type="ARBA" id="ARBA00022989"/>
    </source>
</evidence>
<keyword evidence="7 8" id="KW-0472">Membrane</keyword>
<dbReference type="Proteomes" id="UP000320085">
    <property type="component" value="Unassembled WGS sequence"/>
</dbReference>
<dbReference type="EMBL" id="VFQF01000001">
    <property type="protein sequence ID" value="TQN47670.1"/>
    <property type="molecule type" value="Genomic_DNA"/>
</dbReference>
<evidence type="ECO:0000313" key="10">
    <source>
        <dbReference type="EMBL" id="TQN47670.1"/>
    </source>
</evidence>
<organism evidence="10 11">
    <name type="scientific">Humibacillus xanthopallidus</name>
    <dbReference type="NCBI Taxonomy" id="412689"/>
    <lineage>
        <taxon>Bacteria</taxon>
        <taxon>Bacillati</taxon>
        <taxon>Actinomycetota</taxon>
        <taxon>Actinomycetes</taxon>
        <taxon>Micrococcales</taxon>
        <taxon>Intrasporangiaceae</taxon>
        <taxon>Humibacillus</taxon>
    </lineage>
</organism>
<dbReference type="GO" id="GO:0051607">
    <property type="term" value="P:defense response to virus"/>
    <property type="evidence" value="ECO:0007669"/>
    <property type="project" value="UniProtKB-KW"/>
</dbReference>
<evidence type="ECO:0000256" key="4">
    <source>
        <dbReference type="ARBA" id="ARBA00022741"/>
    </source>
</evidence>
<keyword evidence="6" id="KW-0051">Antiviral defense</keyword>
<dbReference type="OrthoDB" id="4550756at2"/>
<dbReference type="AlphaFoldDB" id="A0A543PUD5"/>